<feature type="non-terminal residue" evidence="1">
    <location>
        <position position="64"/>
    </location>
</feature>
<dbReference type="AlphaFoldDB" id="A0A5E4GL45"/>
<gene>
    <name evidence="1" type="ORF">ALMOND_2B020365</name>
</gene>
<name>A0A5E4GL45_PRUDU</name>
<accession>A0A5E4GL45</accession>
<evidence type="ECO:0000313" key="2">
    <source>
        <dbReference type="Proteomes" id="UP000327085"/>
    </source>
</evidence>
<dbReference type="EMBL" id="CABIKO010000967">
    <property type="protein sequence ID" value="VVA40366.1"/>
    <property type="molecule type" value="Genomic_DNA"/>
</dbReference>
<organism evidence="1 2">
    <name type="scientific">Prunus dulcis</name>
    <name type="common">Almond</name>
    <name type="synonym">Amygdalus dulcis</name>
    <dbReference type="NCBI Taxonomy" id="3755"/>
    <lineage>
        <taxon>Eukaryota</taxon>
        <taxon>Viridiplantae</taxon>
        <taxon>Streptophyta</taxon>
        <taxon>Embryophyta</taxon>
        <taxon>Tracheophyta</taxon>
        <taxon>Spermatophyta</taxon>
        <taxon>Magnoliopsida</taxon>
        <taxon>eudicotyledons</taxon>
        <taxon>Gunneridae</taxon>
        <taxon>Pentapetalae</taxon>
        <taxon>rosids</taxon>
        <taxon>fabids</taxon>
        <taxon>Rosales</taxon>
        <taxon>Rosaceae</taxon>
        <taxon>Amygdaloideae</taxon>
        <taxon>Amygdaleae</taxon>
        <taxon>Prunus</taxon>
    </lineage>
</organism>
<protein>
    <submittedName>
        <fullName evidence="1">Uncharacterized protein</fullName>
    </submittedName>
</protein>
<feature type="non-terminal residue" evidence="1">
    <location>
        <position position="1"/>
    </location>
</feature>
<dbReference type="Proteomes" id="UP000327085">
    <property type="component" value="Unassembled WGS sequence"/>
</dbReference>
<dbReference type="InParanoid" id="A0A5E4GL45"/>
<proteinExistence type="predicted"/>
<evidence type="ECO:0000313" key="1">
    <source>
        <dbReference type="EMBL" id="VVA40366.1"/>
    </source>
</evidence>
<reference evidence="2" key="1">
    <citation type="journal article" date="2020" name="Plant J.">
        <title>Transposons played a major role in the diversification between the closely related almond and peach genomes: results from the almond genome sequence.</title>
        <authorList>
            <person name="Alioto T."/>
            <person name="Alexiou K.G."/>
            <person name="Bardil A."/>
            <person name="Barteri F."/>
            <person name="Castanera R."/>
            <person name="Cruz F."/>
            <person name="Dhingra A."/>
            <person name="Duval H."/>
            <person name="Fernandez I Marti A."/>
            <person name="Frias L."/>
            <person name="Galan B."/>
            <person name="Garcia J.L."/>
            <person name="Howad W."/>
            <person name="Gomez-Garrido J."/>
            <person name="Gut M."/>
            <person name="Julca I."/>
            <person name="Morata J."/>
            <person name="Puigdomenech P."/>
            <person name="Ribeca P."/>
            <person name="Rubio Cabetas M.J."/>
            <person name="Vlasova A."/>
            <person name="Wirthensohn M."/>
            <person name="Garcia-Mas J."/>
            <person name="Gabaldon T."/>
            <person name="Casacuberta J.M."/>
            <person name="Arus P."/>
        </authorList>
    </citation>
    <scope>NUCLEOTIDE SEQUENCE [LARGE SCALE GENOMIC DNA]</scope>
    <source>
        <strain evidence="2">cv. Texas</strain>
    </source>
</reference>
<sequence>RNLMLLERSLNKRDHLSLPRRMSLPCWKGNSVEAKRTGNTFLSHLTHQAYSNSLTPKAMKHQTS</sequence>